<evidence type="ECO:0000313" key="3">
    <source>
        <dbReference type="Proteomes" id="UP000515570"/>
    </source>
</evidence>
<keyword evidence="3" id="KW-1185">Reference proteome</keyword>
<feature type="transmembrane region" description="Helical" evidence="1">
    <location>
        <begin position="16"/>
        <end position="35"/>
    </location>
</feature>
<organism evidence="2 3">
    <name type="scientific">Corynebacterium hindlerae</name>
    <dbReference type="NCBI Taxonomy" id="699041"/>
    <lineage>
        <taxon>Bacteria</taxon>
        <taxon>Bacillati</taxon>
        <taxon>Actinomycetota</taxon>
        <taxon>Actinomycetes</taxon>
        <taxon>Mycobacteriales</taxon>
        <taxon>Corynebacteriaceae</taxon>
        <taxon>Corynebacterium</taxon>
    </lineage>
</organism>
<reference evidence="2 3" key="1">
    <citation type="submission" date="2020-07" db="EMBL/GenBank/DDBJ databases">
        <title>non toxigenic Corynebacterium sp. nov from a clinical source.</title>
        <authorList>
            <person name="Bernier A.-M."/>
            <person name="Bernard K."/>
        </authorList>
    </citation>
    <scope>NUCLEOTIDE SEQUENCE [LARGE SCALE GENOMIC DNA]</scope>
    <source>
        <strain evidence="3">NML 93-0612</strain>
    </source>
</reference>
<protein>
    <submittedName>
        <fullName evidence="2">Uncharacterized protein</fullName>
    </submittedName>
</protein>
<accession>A0A7G5FEJ3</accession>
<gene>
    <name evidence="2" type="ORF">HW450_11980</name>
</gene>
<dbReference type="RefSeq" id="WP_182385841.1">
    <property type="nucleotide sequence ID" value="NZ_CP059833.1"/>
</dbReference>
<evidence type="ECO:0000313" key="2">
    <source>
        <dbReference type="EMBL" id="QMV85034.1"/>
    </source>
</evidence>
<feature type="transmembrane region" description="Helical" evidence="1">
    <location>
        <begin position="168"/>
        <end position="189"/>
    </location>
</feature>
<dbReference type="Proteomes" id="UP000515570">
    <property type="component" value="Chromosome"/>
</dbReference>
<feature type="transmembrane region" description="Helical" evidence="1">
    <location>
        <begin position="136"/>
        <end position="156"/>
    </location>
</feature>
<keyword evidence="1" id="KW-0812">Transmembrane</keyword>
<sequence length="213" mass="23552">MINTLGTPHEVQDQGYAMQLAALGWLSFMPLVWLADFTPIDSVFSGIGRFGAFFMILMAVIALNFALPKSLNLPKNLSIVIALLALALQFLCAREQLAVFPQIDQVLTALVISHALMIAAAVPLAYCFYRHPLFPNWIAVGIVLDCIFWTGYYWIATEGLLIGSPTEYAVIPFILFEVSLGIIGFRAGAQMQSYAFEQTLQRRSSQSLSSPLR</sequence>
<name>A0A7G5FEJ3_9CORY</name>
<dbReference type="AlphaFoldDB" id="A0A7G5FEJ3"/>
<keyword evidence="1" id="KW-0472">Membrane</keyword>
<dbReference type="EMBL" id="CP059833">
    <property type="protein sequence ID" value="QMV85034.1"/>
    <property type="molecule type" value="Genomic_DNA"/>
</dbReference>
<feature type="transmembrane region" description="Helical" evidence="1">
    <location>
        <begin position="106"/>
        <end position="129"/>
    </location>
</feature>
<feature type="transmembrane region" description="Helical" evidence="1">
    <location>
        <begin position="47"/>
        <end position="67"/>
    </location>
</feature>
<keyword evidence="1" id="KW-1133">Transmembrane helix</keyword>
<evidence type="ECO:0000256" key="1">
    <source>
        <dbReference type="SAM" id="Phobius"/>
    </source>
</evidence>
<proteinExistence type="predicted"/>